<feature type="region of interest" description="Disordered" evidence="8">
    <location>
        <begin position="202"/>
        <end position="234"/>
    </location>
</feature>
<evidence type="ECO:0000256" key="4">
    <source>
        <dbReference type="ARBA" id="ARBA00022840"/>
    </source>
</evidence>
<feature type="compositionally biased region" description="Basic and acidic residues" evidence="8">
    <location>
        <begin position="221"/>
        <end position="234"/>
    </location>
</feature>
<evidence type="ECO:0000256" key="6">
    <source>
        <dbReference type="ARBA" id="ARBA00047939"/>
    </source>
</evidence>
<protein>
    <recommendedName>
        <fullName evidence="5">protein adenylyltransferase</fullName>
        <ecNumber evidence="5">2.7.7.108</ecNumber>
    </recommendedName>
</protein>
<name>A0ABT6Q495_9PROT</name>
<evidence type="ECO:0000256" key="2">
    <source>
        <dbReference type="ARBA" id="ARBA00022695"/>
    </source>
</evidence>
<dbReference type="Gene3D" id="1.10.3290.10">
    <property type="entry name" value="Fido-like domain"/>
    <property type="match status" value="1"/>
</dbReference>
<dbReference type="PANTHER" id="PTHR39560">
    <property type="entry name" value="PROTEIN ADENYLYLTRANSFERASE FIC-RELATED"/>
    <property type="match status" value="1"/>
</dbReference>
<feature type="compositionally biased region" description="Polar residues" evidence="8">
    <location>
        <begin position="203"/>
        <end position="220"/>
    </location>
</feature>
<evidence type="ECO:0000256" key="8">
    <source>
        <dbReference type="SAM" id="MobiDB-lite"/>
    </source>
</evidence>
<evidence type="ECO:0000256" key="5">
    <source>
        <dbReference type="ARBA" id="ARBA00034531"/>
    </source>
</evidence>
<comment type="caution">
    <text evidence="10">The sequence shown here is derived from an EMBL/GenBank/DDBJ whole genome shotgun (WGS) entry which is preliminary data.</text>
</comment>
<accession>A0ABT6Q495</accession>
<dbReference type="Pfam" id="PF02661">
    <property type="entry name" value="Fic"/>
    <property type="match status" value="1"/>
</dbReference>
<dbReference type="EC" id="2.7.7.108" evidence="5"/>
<keyword evidence="3" id="KW-0547">Nucleotide-binding</keyword>
<comment type="catalytic activity">
    <reaction evidence="7">
        <text>L-tyrosyl-[protein] + ATP = O-(5'-adenylyl)-L-tyrosyl-[protein] + diphosphate</text>
        <dbReference type="Rhea" id="RHEA:54288"/>
        <dbReference type="Rhea" id="RHEA-COMP:10136"/>
        <dbReference type="Rhea" id="RHEA-COMP:13846"/>
        <dbReference type="ChEBI" id="CHEBI:30616"/>
        <dbReference type="ChEBI" id="CHEBI:33019"/>
        <dbReference type="ChEBI" id="CHEBI:46858"/>
        <dbReference type="ChEBI" id="CHEBI:83624"/>
        <dbReference type="EC" id="2.7.7.108"/>
    </reaction>
</comment>
<keyword evidence="11" id="KW-1185">Reference proteome</keyword>
<dbReference type="InterPro" id="IPR003812">
    <property type="entry name" value="Fido"/>
</dbReference>
<dbReference type="InterPro" id="IPR036597">
    <property type="entry name" value="Fido-like_dom_sf"/>
</dbReference>
<keyword evidence="4" id="KW-0067">ATP-binding</keyword>
<dbReference type="Proteomes" id="UP001431775">
    <property type="component" value="Unassembled WGS sequence"/>
</dbReference>
<evidence type="ECO:0000313" key="10">
    <source>
        <dbReference type="EMBL" id="MDI2111728.1"/>
    </source>
</evidence>
<comment type="catalytic activity">
    <reaction evidence="6">
        <text>L-threonyl-[protein] + ATP = 3-O-(5'-adenylyl)-L-threonyl-[protein] + diphosphate</text>
        <dbReference type="Rhea" id="RHEA:54292"/>
        <dbReference type="Rhea" id="RHEA-COMP:11060"/>
        <dbReference type="Rhea" id="RHEA-COMP:13847"/>
        <dbReference type="ChEBI" id="CHEBI:30013"/>
        <dbReference type="ChEBI" id="CHEBI:30616"/>
        <dbReference type="ChEBI" id="CHEBI:33019"/>
        <dbReference type="ChEBI" id="CHEBI:138113"/>
        <dbReference type="EC" id="2.7.7.108"/>
    </reaction>
</comment>
<dbReference type="SUPFAM" id="SSF140931">
    <property type="entry name" value="Fic-like"/>
    <property type="match status" value="1"/>
</dbReference>
<evidence type="ECO:0000259" key="9">
    <source>
        <dbReference type="PROSITE" id="PS51459"/>
    </source>
</evidence>
<gene>
    <name evidence="10" type="ORF">QJV33_00225</name>
</gene>
<dbReference type="PROSITE" id="PS51459">
    <property type="entry name" value="FIDO"/>
    <property type="match status" value="1"/>
</dbReference>
<keyword evidence="1" id="KW-0808">Transferase</keyword>
<dbReference type="EMBL" id="JASBAN010000001">
    <property type="protein sequence ID" value="MDI2111728.1"/>
    <property type="molecule type" value="Genomic_DNA"/>
</dbReference>
<evidence type="ECO:0000256" key="7">
    <source>
        <dbReference type="ARBA" id="ARBA00048696"/>
    </source>
</evidence>
<dbReference type="RefSeq" id="WP_281461420.1">
    <property type="nucleotide sequence ID" value="NZ_JASBAN010000001.1"/>
</dbReference>
<organism evidence="10 11">
    <name type="scientific">Commensalibacter nepenthis</name>
    <dbReference type="NCBI Taxonomy" id="3043872"/>
    <lineage>
        <taxon>Bacteria</taxon>
        <taxon>Pseudomonadati</taxon>
        <taxon>Pseudomonadota</taxon>
        <taxon>Alphaproteobacteria</taxon>
        <taxon>Acetobacterales</taxon>
        <taxon>Acetobacteraceae</taxon>
    </lineage>
</organism>
<evidence type="ECO:0000256" key="3">
    <source>
        <dbReference type="ARBA" id="ARBA00022741"/>
    </source>
</evidence>
<proteinExistence type="predicted"/>
<sequence>MDDPYIDKKTGILKNKVKATTQEQLSQIEIEYSGYRIEKLAKLDKVYGNFDLAHSRAIHKTIFQDVYPWAGEVRKVNISKGDTAFAHNEFIESSFNKLSNELKKENYLRGSSPDKFAERAAYYMGEINMIHPFREGNGRTQRLFINDLAKVNGYEIDLKKMGHAKEAMIEASISAEDMDYAPLTKLIRDNLVKLDKPIERIDPTQTLNKTQPTKQQSKTVKTLDKPKQEPDIER</sequence>
<evidence type="ECO:0000256" key="1">
    <source>
        <dbReference type="ARBA" id="ARBA00022679"/>
    </source>
</evidence>
<evidence type="ECO:0000313" key="11">
    <source>
        <dbReference type="Proteomes" id="UP001431775"/>
    </source>
</evidence>
<dbReference type="PANTHER" id="PTHR39560:SF1">
    <property type="entry name" value="PROTEIN ADENYLYLTRANSFERASE FIC-RELATED"/>
    <property type="match status" value="1"/>
</dbReference>
<keyword evidence="2" id="KW-0548">Nucleotidyltransferase</keyword>
<feature type="domain" description="Fido" evidence="9">
    <location>
        <begin position="50"/>
        <end position="189"/>
    </location>
</feature>
<reference evidence="10" key="1">
    <citation type="submission" date="2023-05" db="EMBL/GenBank/DDBJ databases">
        <title>Whole genome sequence of Commensalibacter sp.</title>
        <authorList>
            <person name="Charoenyingcharoen P."/>
            <person name="Yukphan P."/>
        </authorList>
    </citation>
    <scope>NUCLEOTIDE SEQUENCE</scope>
    <source>
        <strain evidence="10">TBRC 10068</strain>
    </source>
</reference>